<dbReference type="Proteomes" id="UP000018852">
    <property type="component" value="Unassembled WGS sequence"/>
</dbReference>
<feature type="region of interest" description="Disordered" evidence="1">
    <location>
        <begin position="13"/>
        <end position="54"/>
    </location>
</feature>
<dbReference type="EMBL" id="AZLV01000421">
    <property type="protein sequence ID" value="ETJ05902.1"/>
    <property type="molecule type" value="Genomic_DNA"/>
</dbReference>
<dbReference type="PATRIC" id="fig|1403939.3.peg.626"/>
<evidence type="ECO:0000313" key="3">
    <source>
        <dbReference type="Proteomes" id="UP000018852"/>
    </source>
</evidence>
<evidence type="ECO:0000256" key="1">
    <source>
        <dbReference type="SAM" id="MobiDB-lite"/>
    </source>
</evidence>
<dbReference type="AlphaFoldDB" id="W1VJ08"/>
<accession>W1VJ08</accession>
<proteinExistence type="predicted"/>
<sequence>FPGTATVPGILVFSDQHARSPPPQATTHDCGRHPDYPGHTGHFPSGMPMNHPTSSLRSRALSLLPLLLFAPLAAGCAADSPLPVTATTAASPRDTASTSAPSSTPSETASAAPLTKDQPLASAAPATNPNLPAGAYAGAGGPLPAKATPLVPNASGVASFKTPSGNIGCDISATSAGCGVMSYITDETYGTAPMTGDSKWWVSLDAQEIGLKGDAPWFDYPGTPTATYGALVYFGTTVCASEEAGLTCWNTTTHHGAFINRDATTFF</sequence>
<protein>
    <submittedName>
        <fullName evidence="2">Uncharacterized protein</fullName>
    </submittedName>
</protein>
<organism evidence="2 3">
    <name type="scientific">Actinomyces urogenitalis DORA_12</name>
    <dbReference type="NCBI Taxonomy" id="1403939"/>
    <lineage>
        <taxon>Bacteria</taxon>
        <taxon>Bacillati</taxon>
        <taxon>Actinomycetota</taxon>
        <taxon>Actinomycetes</taxon>
        <taxon>Actinomycetales</taxon>
        <taxon>Actinomycetaceae</taxon>
        <taxon>Actinomyces</taxon>
    </lineage>
</organism>
<comment type="caution">
    <text evidence="2">The sequence shown here is derived from an EMBL/GenBank/DDBJ whole genome shotgun (WGS) entry which is preliminary data.</text>
</comment>
<reference evidence="2 3" key="1">
    <citation type="submission" date="2013-12" db="EMBL/GenBank/DDBJ databases">
        <title>A Varibaculum cambriense genome reconstructed from a premature infant gut community with otherwise low bacterial novelty that shifts toward anaerobic metabolism during the third week of life.</title>
        <authorList>
            <person name="Brown C.T."/>
            <person name="Sharon I."/>
            <person name="Thomas B.C."/>
            <person name="Castelle C.J."/>
            <person name="Morowitz M.J."/>
            <person name="Banfield J.F."/>
        </authorList>
    </citation>
    <scope>NUCLEOTIDE SEQUENCE [LARGE SCALE GENOMIC DNA]</scope>
    <source>
        <strain evidence="3">DORA_12</strain>
    </source>
</reference>
<name>W1VJ08_9ACTO</name>
<gene>
    <name evidence="2" type="ORF">Q605_AUC00421G0001</name>
</gene>
<feature type="region of interest" description="Disordered" evidence="1">
    <location>
        <begin position="87"/>
        <end position="114"/>
    </location>
</feature>
<evidence type="ECO:0000313" key="2">
    <source>
        <dbReference type="EMBL" id="ETJ05902.1"/>
    </source>
</evidence>
<feature type="non-terminal residue" evidence="2">
    <location>
        <position position="1"/>
    </location>
</feature>